<keyword evidence="1" id="KW-0378">Hydrolase</keyword>
<evidence type="ECO:0000313" key="4">
    <source>
        <dbReference type="EMBL" id="MYL33614.1"/>
    </source>
</evidence>
<dbReference type="Pfam" id="PF00300">
    <property type="entry name" value="His_Phos_1"/>
    <property type="match status" value="1"/>
</dbReference>
<dbReference type="SMART" id="SM00855">
    <property type="entry name" value="PGAM"/>
    <property type="match status" value="1"/>
</dbReference>
<reference evidence="4 5" key="1">
    <citation type="submission" date="2019-11" db="EMBL/GenBank/DDBJ databases">
        <title>Genome sequences of 17 halophilic strains isolated from different environments.</title>
        <authorList>
            <person name="Furrow R.E."/>
        </authorList>
    </citation>
    <scope>NUCLEOTIDE SEQUENCE [LARGE SCALE GENOMIC DNA]</scope>
    <source>
        <strain evidence="4 5">22514_16_FS</strain>
    </source>
</reference>
<dbReference type="GO" id="GO:0043456">
    <property type="term" value="P:regulation of pentose-phosphate shunt"/>
    <property type="evidence" value="ECO:0007669"/>
    <property type="project" value="TreeGrafter"/>
</dbReference>
<dbReference type="RefSeq" id="WP_160909486.1">
    <property type="nucleotide sequence ID" value="NZ_WMEQ01000005.1"/>
</dbReference>
<feature type="active site" description="Tele-phosphohistidine intermediate" evidence="2">
    <location>
        <position position="8"/>
    </location>
</feature>
<dbReference type="InterPro" id="IPR051695">
    <property type="entry name" value="Phosphoglycerate_Mutase"/>
</dbReference>
<feature type="binding site" evidence="3">
    <location>
        <begin position="7"/>
        <end position="14"/>
    </location>
    <ligand>
        <name>substrate</name>
    </ligand>
</feature>
<dbReference type="GO" id="GO:0004331">
    <property type="term" value="F:fructose-2,6-bisphosphate 2-phosphatase activity"/>
    <property type="evidence" value="ECO:0007669"/>
    <property type="project" value="TreeGrafter"/>
</dbReference>
<dbReference type="AlphaFoldDB" id="A0A6I4ZWY6"/>
<protein>
    <submittedName>
        <fullName evidence="4">Histidine phosphatase family protein</fullName>
    </submittedName>
</protein>
<dbReference type="EMBL" id="WMEQ01000005">
    <property type="protein sequence ID" value="MYL33614.1"/>
    <property type="molecule type" value="Genomic_DNA"/>
</dbReference>
<comment type="caution">
    <text evidence="4">The sequence shown here is derived from an EMBL/GenBank/DDBJ whole genome shotgun (WGS) entry which is preliminary data.</text>
</comment>
<gene>
    <name evidence="4" type="ORF">GLW05_08390</name>
</gene>
<evidence type="ECO:0000256" key="2">
    <source>
        <dbReference type="PIRSR" id="PIRSR613078-1"/>
    </source>
</evidence>
<dbReference type="Proteomes" id="UP000468638">
    <property type="component" value="Unassembled WGS sequence"/>
</dbReference>
<organism evidence="4 5">
    <name type="scientific">Pontibacillus yanchengensis</name>
    <dbReference type="NCBI Taxonomy" id="462910"/>
    <lineage>
        <taxon>Bacteria</taxon>
        <taxon>Bacillati</taxon>
        <taxon>Bacillota</taxon>
        <taxon>Bacilli</taxon>
        <taxon>Bacillales</taxon>
        <taxon>Bacillaceae</taxon>
        <taxon>Pontibacillus</taxon>
    </lineage>
</organism>
<evidence type="ECO:0000256" key="3">
    <source>
        <dbReference type="PIRSR" id="PIRSR613078-2"/>
    </source>
</evidence>
<accession>A0A6I4ZWY6</accession>
<dbReference type="OrthoDB" id="9782128at2"/>
<evidence type="ECO:0000313" key="5">
    <source>
        <dbReference type="Proteomes" id="UP000468638"/>
    </source>
</evidence>
<evidence type="ECO:0000256" key="1">
    <source>
        <dbReference type="ARBA" id="ARBA00022801"/>
    </source>
</evidence>
<dbReference type="Gene3D" id="3.40.50.1240">
    <property type="entry name" value="Phosphoglycerate mutase-like"/>
    <property type="match status" value="1"/>
</dbReference>
<dbReference type="CDD" id="cd07067">
    <property type="entry name" value="HP_PGM_like"/>
    <property type="match status" value="1"/>
</dbReference>
<dbReference type="GO" id="GO:0005829">
    <property type="term" value="C:cytosol"/>
    <property type="evidence" value="ECO:0007669"/>
    <property type="project" value="TreeGrafter"/>
</dbReference>
<name>A0A6I4ZWY6_9BACI</name>
<feature type="binding site" evidence="3">
    <location>
        <position position="57"/>
    </location>
    <ligand>
        <name>substrate</name>
    </ligand>
</feature>
<dbReference type="PANTHER" id="PTHR46517">
    <property type="entry name" value="FRUCTOSE-2,6-BISPHOSPHATASE TIGAR"/>
    <property type="match status" value="1"/>
</dbReference>
<dbReference type="InterPro" id="IPR013078">
    <property type="entry name" value="His_Pase_superF_clade-1"/>
</dbReference>
<sequence length="189" mass="21374">MKIGLVRHGSTAWNQEGRAQGSSDIPLDEEGKLGARKLADRLAEERWDFIYASDLARAAQTAEIIGEKIGVEVRQDPRLREASGGLIEGTTEEERIEKWGPNWRELDLGIERANVVVSRALSIFKQIHQQHKDMHVLIVSHGALIKHLLHELQPDFQMVEALRNNSLTILQATEQGWKGDLYNCTNHLQ</sequence>
<dbReference type="GO" id="GO:0045820">
    <property type="term" value="P:negative regulation of glycolytic process"/>
    <property type="evidence" value="ECO:0007669"/>
    <property type="project" value="TreeGrafter"/>
</dbReference>
<feature type="active site" description="Proton donor/acceptor" evidence="2">
    <location>
        <position position="81"/>
    </location>
</feature>
<dbReference type="SUPFAM" id="SSF53254">
    <property type="entry name" value="Phosphoglycerate mutase-like"/>
    <property type="match status" value="1"/>
</dbReference>
<proteinExistence type="predicted"/>
<dbReference type="InterPro" id="IPR029033">
    <property type="entry name" value="His_PPase_superfam"/>
</dbReference>
<dbReference type="PANTHER" id="PTHR46517:SF1">
    <property type="entry name" value="FRUCTOSE-2,6-BISPHOSPHATASE TIGAR"/>
    <property type="match status" value="1"/>
</dbReference>